<dbReference type="Pfam" id="PF13458">
    <property type="entry name" value="Peripla_BP_6"/>
    <property type="match status" value="1"/>
</dbReference>
<protein>
    <submittedName>
        <fullName evidence="7">Amino acid/amide ABC transporter substrate-binding protein (HAAT family)</fullName>
    </submittedName>
</protein>
<feature type="domain" description="Leucine-binding protein" evidence="6">
    <location>
        <begin position="31"/>
        <end position="374"/>
    </location>
</feature>
<sequence>MRAVSLLLLVLVLACPPGPGRAAGGFDRDSVRFAQLATTEGPSGDLGAAIRDGLLAAFDEVNRAGGVRGRKLLLDTFDDRYEPGRSIIHARDVAEGDAHAAFVGQVGTATLKAVLPVANRSGMPMIAPVTGADFARADTAGRVLALRPSHDQETEAAVAELVDRMGLKRIAVFYQDDYYGVAGRDAVARALARRDLGIVAEGRYTRNTVAVKVAALMLADATPDAVILVASAVPAARLMKVAGDLGLSTRYLALSTVDPVTLAAEAGAAAKDTLFSEVVPAPFDEDLPVAADYRAALAAVLPEAKPGFASFEGYLSGRLAIEALREAGADPTRDRLAEALDRLGDIDLGGLVLSFGPGDRQGLDAVGIYRLTGDGTLAPAGSAPSGT</sequence>
<dbReference type="RefSeq" id="WP_158272378.1">
    <property type="nucleotide sequence ID" value="NZ_QAYC01000017.1"/>
</dbReference>
<dbReference type="InterPro" id="IPR000709">
    <property type="entry name" value="Leu_Ile_Val-bd"/>
</dbReference>
<name>A0A8E2VGT4_9RHOB</name>
<dbReference type="Gene3D" id="3.40.50.2300">
    <property type="match status" value="2"/>
</dbReference>
<reference evidence="7 8" key="1">
    <citation type="submission" date="2018-04" db="EMBL/GenBank/DDBJ databases">
        <title>Genomic Encyclopedia of Archaeal and Bacterial Type Strains, Phase II (KMG-II): from individual species to whole genera.</title>
        <authorList>
            <person name="Goeker M."/>
        </authorList>
    </citation>
    <scope>NUCLEOTIDE SEQUENCE [LARGE SCALE GENOMIC DNA]</scope>
    <source>
        <strain evidence="7 8">DSM 19783</strain>
    </source>
</reference>
<evidence type="ECO:0000256" key="1">
    <source>
        <dbReference type="ARBA" id="ARBA00010062"/>
    </source>
</evidence>
<dbReference type="PROSITE" id="PS51257">
    <property type="entry name" value="PROKAR_LIPOPROTEIN"/>
    <property type="match status" value="1"/>
</dbReference>
<evidence type="ECO:0000256" key="2">
    <source>
        <dbReference type="ARBA" id="ARBA00022448"/>
    </source>
</evidence>
<dbReference type="SUPFAM" id="SSF53822">
    <property type="entry name" value="Periplasmic binding protein-like I"/>
    <property type="match status" value="1"/>
</dbReference>
<dbReference type="GO" id="GO:0006865">
    <property type="term" value="P:amino acid transport"/>
    <property type="evidence" value="ECO:0007669"/>
    <property type="project" value="UniProtKB-KW"/>
</dbReference>
<evidence type="ECO:0000313" key="8">
    <source>
        <dbReference type="Proteomes" id="UP000244037"/>
    </source>
</evidence>
<comment type="caution">
    <text evidence="7">The sequence shown here is derived from an EMBL/GenBank/DDBJ whole genome shotgun (WGS) entry which is preliminary data.</text>
</comment>
<evidence type="ECO:0000256" key="4">
    <source>
        <dbReference type="ARBA" id="ARBA00022970"/>
    </source>
</evidence>
<dbReference type="PRINTS" id="PR00337">
    <property type="entry name" value="LEUILEVALBP"/>
</dbReference>
<dbReference type="EMBL" id="QAYC01000017">
    <property type="protein sequence ID" value="PTW44306.1"/>
    <property type="molecule type" value="Genomic_DNA"/>
</dbReference>
<dbReference type="AlphaFoldDB" id="A0A8E2VGT4"/>
<accession>A0A8E2VGT4</accession>
<dbReference type="Proteomes" id="UP000244037">
    <property type="component" value="Unassembled WGS sequence"/>
</dbReference>
<keyword evidence="4" id="KW-0029">Amino-acid transport</keyword>
<keyword evidence="2" id="KW-0813">Transport</keyword>
<evidence type="ECO:0000313" key="7">
    <source>
        <dbReference type="EMBL" id="PTW44306.1"/>
    </source>
</evidence>
<dbReference type="InterPro" id="IPR028081">
    <property type="entry name" value="Leu-bd"/>
</dbReference>
<dbReference type="OrthoDB" id="9147078at2"/>
<feature type="chain" id="PRO_5034569743" evidence="5">
    <location>
        <begin position="23"/>
        <end position="387"/>
    </location>
</feature>
<proteinExistence type="inferred from homology"/>
<comment type="similarity">
    <text evidence="1">Belongs to the leucine-binding protein family.</text>
</comment>
<evidence type="ECO:0000259" key="6">
    <source>
        <dbReference type="Pfam" id="PF13458"/>
    </source>
</evidence>
<evidence type="ECO:0000256" key="5">
    <source>
        <dbReference type="SAM" id="SignalP"/>
    </source>
</evidence>
<dbReference type="InterPro" id="IPR028082">
    <property type="entry name" value="Peripla_BP_I"/>
</dbReference>
<dbReference type="PANTHER" id="PTHR47235:SF1">
    <property type="entry name" value="BLR6548 PROTEIN"/>
    <property type="match status" value="1"/>
</dbReference>
<keyword evidence="3 5" id="KW-0732">Signal</keyword>
<feature type="signal peptide" evidence="5">
    <location>
        <begin position="1"/>
        <end position="22"/>
    </location>
</feature>
<dbReference type="CDD" id="cd19978">
    <property type="entry name" value="PBP1_ABC_ligand_binding-like"/>
    <property type="match status" value="1"/>
</dbReference>
<keyword evidence="8" id="KW-1185">Reference proteome</keyword>
<organism evidence="7 8">
    <name type="scientific">Rhodovulum kholense</name>
    <dbReference type="NCBI Taxonomy" id="453584"/>
    <lineage>
        <taxon>Bacteria</taxon>
        <taxon>Pseudomonadati</taxon>
        <taxon>Pseudomonadota</taxon>
        <taxon>Alphaproteobacteria</taxon>
        <taxon>Rhodobacterales</taxon>
        <taxon>Paracoccaceae</taxon>
        <taxon>Rhodovulum</taxon>
    </lineage>
</organism>
<evidence type="ECO:0000256" key="3">
    <source>
        <dbReference type="ARBA" id="ARBA00022729"/>
    </source>
</evidence>
<dbReference type="PANTHER" id="PTHR47235">
    <property type="entry name" value="BLR6548 PROTEIN"/>
    <property type="match status" value="1"/>
</dbReference>
<gene>
    <name evidence="7" type="ORF">C8N38_11740</name>
</gene>